<accession>A0A8K0RXJ9</accession>
<keyword evidence="3" id="KW-1185">Reference proteome</keyword>
<evidence type="ECO:0000313" key="2">
    <source>
        <dbReference type="EMBL" id="KAH7251887.1"/>
    </source>
</evidence>
<evidence type="ECO:0000313" key="3">
    <source>
        <dbReference type="Proteomes" id="UP000813427"/>
    </source>
</evidence>
<feature type="compositionally biased region" description="Polar residues" evidence="1">
    <location>
        <begin position="310"/>
        <end position="321"/>
    </location>
</feature>
<proteinExistence type="predicted"/>
<feature type="compositionally biased region" description="Basic residues" evidence="1">
    <location>
        <begin position="199"/>
        <end position="208"/>
    </location>
</feature>
<gene>
    <name evidence="2" type="ORF">BKA59DRAFT_453120</name>
</gene>
<evidence type="ECO:0000256" key="1">
    <source>
        <dbReference type="SAM" id="MobiDB-lite"/>
    </source>
</evidence>
<dbReference type="AlphaFoldDB" id="A0A8K0RXJ9"/>
<dbReference type="OrthoDB" id="5428259at2759"/>
<dbReference type="EMBL" id="JAGPXF010000003">
    <property type="protein sequence ID" value="KAH7251887.1"/>
    <property type="molecule type" value="Genomic_DNA"/>
</dbReference>
<organism evidence="2 3">
    <name type="scientific">Fusarium tricinctum</name>
    <dbReference type="NCBI Taxonomy" id="61284"/>
    <lineage>
        <taxon>Eukaryota</taxon>
        <taxon>Fungi</taxon>
        <taxon>Dikarya</taxon>
        <taxon>Ascomycota</taxon>
        <taxon>Pezizomycotina</taxon>
        <taxon>Sordariomycetes</taxon>
        <taxon>Hypocreomycetidae</taxon>
        <taxon>Hypocreales</taxon>
        <taxon>Nectriaceae</taxon>
        <taxon>Fusarium</taxon>
        <taxon>Fusarium tricinctum species complex</taxon>
    </lineage>
</organism>
<feature type="region of interest" description="Disordered" evidence="1">
    <location>
        <begin position="310"/>
        <end position="342"/>
    </location>
</feature>
<sequence>MASPTTTIGNAVSTSNRQIPLFCTVCPEAPRFSDVSHLLTHIASKGHLHHETQTKLKAHQDIGAAQNKRKVKEEALISPAIKLEGDELMDDFPLFPGFFDAEKENGIQEEFVLDTDSLALKGQVWPGMGKMDLADEAMRRNRNQKKPKCVIDRMKRASERIEPTQVIMTSELEVKRTKDVYDDASSPVPGQEDSTPPRKAPKTKRKKPSPLAEVSGNVPRRRVTTRGSKPATGKKASTKKQQSHQEEPETWPSPDQQKQTQDVFRDDINRLGEYCISSINEPPHPPARSDRRFDLRNRYGARNLDFLHSNLVSPTPQSRDLASQHLPARESTSSLRPESFPPGSFGHVEASYAMKDATIYNASSRLPFVPENYNQFRGLAPEHVRLAADYGFQLRQGEYPGSITGGSTQGANNSPFIGMPGANPLFSQDRSFLNPYEQGTPNARFSPLSFSPINQQQELSHNNHDVKSESEMCEGIENNGLDEHELGLDGSWSLHATNNDLDFPHGLPMEESQI</sequence>
<feature type="region of interest" description="Disordered" evidence="1">
    <location>
        <begin position="177"/>
        <end position="260"/>
    </location>
</feature>
<dbReference type="Proteomes" id="UP000813427">
    <property type="component" value="Unassembled WGS sequence"/>
</dbReference>
<name>A0A8K0RXJ9_9HYPO</name>
<reference evidence="2" key="1">
    <citation type="journal article" date="2021" name="Nat. Commun.">
        <title>Genetic determinants of endophytism in the Arabidopsis root mycobiome.</title>
        <authorList>
            <person name="Mesny F."/>
            <person name="Miyauchi S."/>
            <person name="Thiergart T."/>
            <person name="Pickel B."/>
            <person name="Atanasova L."/>
            <person name="Karlsson M."/>
            <person name="Huettel B."/>
            <person name="Barry K.W."/>
            <person name="Haridas S."/>
            <person name="Chen C."/>
            <person name="Bauer D."/>
            <person name="Andreopoulos W."/>
            <person name="Pangilinan J."/>
            <person name="LaButti K."/>
            <person name="Riley R."/>
            <person name="Lipzen A."/>
            <person name="Clum A."/>
            <person name="Drula E."/>
            <person name="Henrissat B."/>
            <person name="Kohler A."/>
            <person name="Grigoriev I.V."/>
            <person name="Martin F.M."/>
            <person name="Hacquard S."/>
        </authorList>
    </citation>
    <scope>NUCLEOTIDE SEQUENCE</scope>
    <source>
        <strain evidence="2">MPI-SDFR-AT-0068</strain>
    </source>
</reference>
<comment type="caution">
    <text evidence="2">The sequence shown here is derived from an EMBL/GenBank/DDBJ whole genome shotgun (WGS) entry which is preliminary data.</text>
</comment>
<protein>
    <submittedName>
        <fullName evidence="2">Uncharacterized protein</fullName>
    </submittedName>
</protein>